<dbReference type="EMBL" id="JALIDZ010000003">
    <property type="protein sequence ID" value="MCT8971876.1"/>
    <property type="molecule type" value="Genomic_DNA"/>
</dbReference>
<name>A0AAW5QUZ0_9HYPH</name>
<dbReference type="GO" id="GO:0046872">
    <property type="term" value="F:metal ion binding"/>
    <property type="evidence" value="ECO:0007669"/>
    <property type="project" value="UniProtKB-KW"/>
</dbReference>
<evidence type="ECO:0000256" key="1">
    <source>
        <dbReference type="ARBA" id="ARBA00022723"/>
    </source>
</evidence>
<dbReference type="InterPro" id="IPR029229">
    <property type="entry name" value="Alkyl_sulf_C"/>
</dbReference>
<dbReference type="Proteomes" id="UP001320898">
    <property type="component" value="Unassembled WGS sequence"/>
</dbReference>
<accession>A0AAW5QUZ0</accession>
<dbReference type="Gene3D" id="1.25.40.880">
    <property type="entry name" value="Alkyl sulfatase, dimerisation domain"/>
    <property type="match status" value="1"/>
</dbReference>
<dbReference type="CDD" id="cd07710">
    <property type="entry name" value="arylsulfatase_Sdsa1-like_MBL-fold"/>
    <property type="match status" value="1"/>
</dbReference>
<dbReference type="InterPro" id="IPR036527">
    <property type="entry name" value="SCP2_sterol-bd_dom_sf"/>
</dbReference>
<dbReference type="Gene3D" id="3.60.15.30">
    <property type="entry name" value="Metallo-beta-lactamase domain"/>
    <property type="match status" value="1"/>
</dbReference>
<dbReference type="InterPro" id="IPR036866">
    <property type="entry name" value="RibonucZ/Hydroxyglut_hydro"/>
</dbReference>
<protein>
    <submittedName>
        <fullName evidence="7">MBL fold metallo-hydrolase</fullName>
    </submittedName>
</protein>
<evidence type="ECO:0000313" key="8">
    <source>
        <dbReference type="Proteomes" id="UP001320898"/>
    </source>
</evidence>
<feature type="signal peptide" evidence="5">
    <location>
        <begin position="1"/>
        <end position="37"/>
    </location>
</feature>
<keyword evidence="5" id="KW-0732">Signal</keyword>
<reference evidence="7 8" key="1">
    <citation type="submission" date="2022-04" db="EMBL/GenBank/DDBJ databases">
        <authorList>
            <person name="Ye Y.-Q."/>
            <person name="Du Z.-J."/>
        </authorList>
    </citation>
    <scope>NUCLEOTIDE SEQUENCE [LARGE SCALE GENOMIC DNA]</scope>
    <source>
        <strain evidence="7 8">A6E488</strain>
    </source>
</reference>
<organism evidence="7 8">
    <name type="scientific">Microbaculum marinisediminis</name>
    <dbReference type="NCBI Taxonomy" id="2931392"/>
    <lineage>
        <taxon>Bacteria</taxon>
        <taxon>Pseudomonadati</taxon>
        <taxon>Pseudomonadota</taxon>
        <taxon>Alphaproteobacteria</taxon>
        <taxon>Hyphomicrobiales</taxon>
        <taxon>Tepidamorphaceae</taxon>
        <taxon>Microbaculum</taxon>
    </lineage>
</organism>
<dbReference type="AlphaFoldDB" id="A0AAW5QUZ0"/>
<dbReference type="RefSeq" id="WP_261615442.1">
    <property type="nucleotide sequence ID" value="NZ_JALIDZ010000003.1"/>
</dbReference>
<proteinExistence type="inferred from homology"/>
<keyword evidence="1" id="KW-0479">Metal-binding</keyword>
<feature type="chain" id="PRO_5043767375" evidence="5">
    <location>
        <begin position="38"/>
        <end position="633"/>
    </location>
</feature>
<keyword evidence="8" id="KW-1185">Reference proteome</keyword>
<feature type="domain" description="Metallo-beta-lactamase" evidence="6">
    <location>
        <begin position="108"/>
        <end position="326"/>
    </location>
</feature>
<dbReference type="InterPro" id="IPR052195">
    <property type="entry name" value="Bact_Alkyl/Aryl-Sulfatase"/>
</dbReference>
<evidence type="ECO:0000256" key="3">
    <source>
        <dbReference type="ARBA" id="ARBA00022833"/>
    </source>
</evidence>
<comment type="similarity">
    <text evidence="4">Belongs to the metallo-beta-lactamase superfamily. Type III sulfatase family.</text>
</comment>
<keyword evidence="3" id="KW-0862">Zinc</keyword>
<evidence type="ECO:0000256" key="5">
    <source>
        <dbReference type="SAM" id="SignalP"/>
    </source>
</evidence>
<dbReference type="Gene3D" id="3.30.1050.10">
    <property type="entry name" value="SCP2 sterol-binding domain"/>
    <property type="match status" value="1"/>
</dbReference>
<dbReference type="Pfam" id="PF14863">
    <property type="entry name" value="Alkyl_sulf_dimr"/>
    <property type="match status" value="1"/>
</dbReference>
<dbReference type="PANTHER" id="PTHR43223">
    <property type="entry name" value="ALKYL/ARYL-SULFATASE"/>
    <property type="match status" value="1"/>
</dbReference>
<evidence type="ECO:0000256" key="2">
    <source>
        <dbReference type="ARBA" id="ARBA00022801"/>
    </source>
</evidence>
<evidence type="ECO:0000313" key="7">
    <source>
        <dbReference type="EMBL" id="MCT8971876.1"/>
    </source>
</evidence>
<dbReference type="GO" id="GO:0018909">
    <property type="term" value="P:dodecyl sulfate metabolic process"/>
    <property type="evidence" value="ECO:0007669"/>
    <property type="project" value="InterPro"/>
</dbReference>
<dbReference type="SUPFAM" id="SSF56281">
    <property type="entry name" value="Metallo-hydrolase/oxidoreductase"/>
    <property type="match status" value="1"/>
</dbReference>
<dbReference type="InterPro" id="IPR001279">
    <property type="entry name" value="Metallo-B-lactamas"/>
</dbReference>
<gene>
    <name evidence="7" type="ORF">MUB46_08435</name>
</gene>
<comment type="caution">
    <text evidence="7">The sequence shown here is derived from an EMBL/GenBank/DDBJ whole genome shotgun (WGS) entry which is preliminary data.</text>
</comment>
<dbReference type="GO" id="GO:0046983">
    <property type="term" value="F:protein dimerization activity"/>
    <property type="evidence" value="ECO:0007669"/>
    <property type="project" value="InterPro"/>
</dbReference>
<dbReference type="PANTHER" id="PTHR43223:SF1">
    <property type="entry name" value="ALKYL_ARYL-SULFATASE BDS1"/>
    <property type="match status" value="1"/>
</dbReference>
<dbReference type="SMART" id="SM00849">
    <property type="entry name" value="Lactamase_B"/>
    <property type="match status" value="1"/>
</dbReference>
<keyword evidence="2" id="KW-0378">Hydrolase</keyword>
<dbReference type="SUPFAM" id="SSF55718">
    <property type="entry name" value="SCP-like"/>
    <property type="match status" value="1"/>
</dbReference>
<dbReference type="InterPro" id="IPR038536">
    <property type="entry name" value="Alkyl/aryl-sulf_dimr_sf"/>
</dbReference>
<dbReference type="GO" id="GO:0018741">
    <property type="term" value="F:linear primary-alkylsulfatase activity"/>
    <property type="evidence" value="ECO:0007669"/>
    <property type="project" value="InterPro"/>
</dbReference>
<dbReference type="Pfam" id="PF14864">
    <property type="entry name" value="Alkyl_sulf_C"/>
    <property type="match status" value="1"/>
</dbReference>
<evidence type="ECO:0000259" key="6">
    <source>
        <dbReference type="SMART" id="SM00849"/>
    </source>
</evidence>
<dbReference type="InterPro" id="IPR029228">
    <property type="entry name" value="Alkyl_sulf_dimr"/>
</dbReference>
<dbReference type="Pfam" id="PF00753">
    <property type="entry name" value="Lactamase_B"/>
    <property type="match status" value="1"/>
</dbReference>
<evidence type="ECO:0000256" key="4">
    <source>
        <dbReference type="ARBA" id="ARBA00033751"/>
    </source>
</evidence>
<sequence>MTRQDISMQRSLSQVLMRSVAGLALACAAVLASPVLADEAEVAKFEAKYDGYKTNLAPLVLDRGDNLAYTQAGPTIHPEQTAFARQMGRGIYMPVKDKVYVAVGYGITSTTMVVGDDGVIIIDSGENDTFAKEVMADFRTITDKPIKAVIYTHRHPDHPFGTKGLGVTEEDVESGKVRIFAHDTFEEFLINDASVVGPILSIRTALASTLLPIGPEGRVHQALGPTFDVGPVSLLQPTDTFSDELETEVAGVKMVLFHAYGDAEDEIGIYFPDLKHLHGSETIQGESFPNMYTLRGTKFRDPVEWYKGVDNLLKYADLSDSYSGSHMRPWVGNDFVVERITNYRDAIQYVHDQSVRLMNKGYTREELADAIELPSHLKDDPWLGEYYGTVAHSVRNVYGGYLGWYQADPTELATPGFVEKAKLYVDSMGGRDAILERARTAIDNGEFGWAMEILTHPIRIDHDDMEARALKAEAMRKWAYQQPNIYWRGLALGGALELEDKLDYTQVWNFAAPDIIKALPASAVIESMRVNLDPKKAADADLTVGFKFTDVGEEDALHIRRGVAIYSDTIPAETDATFVSTKAVLDKILLGETTLPQALDDGEVTVEGDPAAVEAFFGYFDPPSEDPIKLVVR</sequence>
<dbReference type="InterPro" id="IPR044097">
    <property type="entry name" value="Bds1/SdsA1_MBL-fold"/>
</dbReference>